<proteinExistence type="predicted"/>
<dbReference type="EMBL" id="JBHMAJ010000004">
    <property type="protein sequence ID" value="MFB9823649.1"/>
    <property type="molecule type" value="Genomic_DNA"/>
</dbReference>
<accession>A0ABD5MMM5</accession>
<keyword evidence="2" id="KW-1185">Reference proteome</keyword>
<evidence type="ECO:0000313" key="1">
    <source>
        <dbReference type="EMBL" id="MFB9823649.1"/>
    </source>
</evidence>
<sequence length="324" mass="38283">MQNLYIPRDEVYDSDSFPIRIEPIEGVEGFEEERTEDGSKYRTGYWRTAICFIEAEEERARELAECLTYVYSFFQSRDVRWDTYHPEGSPDKVRRMSTYQFPLDNTQMRFVRAVYEGGISWNANIGALVEVALETLDELSEPDRRDVFRNISMFLEAEASNVMALKHTCLWMVLEANANKHYNRTKKTRGETLFDEGEQTRIREFVLDGFEDEFTDAQLRHLRWLLGRNDIYEDSSKVKILDYVEHLDLGFDMDEVEEIVIEARGIRNKVLHHIEEARLKNNNDILVDMRKMVMFVILRELGVEPEWQDRLATPKIFGPESEYE</sequence>
<dbReference type="Proteomes" id="UP001589595">
    <property type="component" value="Unassembled WGS sequence"/>
</dbReference>
<gene>
    <name evidence="1" type="ORF">ACFFOL_05545</name>
</gene>
<evidence type="ECO:0000313" key="2">
    <source>
        <dbReference type="Proteomes" id="UP001589595"/>
    </source>
</evidence>
<comment type="caution">
    <text evidence="1">The sequence shown here is derived from an EMBL/GenBank/DDBJ whole genome shotgun (WGS) entry which is preliminary data.</text>
</comment>
<reference evidence="1" key="1">
    <citation type="submission" date="2024-09" db="EMBL/GenBank/DDBJ databases">
        <authorList>
            <person name="Sun Q."/>
        </authorList>
    </citation>
    <scope>NUCLEOTIDE SEQUENCE [LARGE SCALE GENOMIC DNA]</scope>
    <source>
        <strain evidence="1">JCM 31273</strain>
    </source>
</reference>
<protein>
    <recommendedName>
        <fullName evidence="3">Apea-like HEPN domain-containing protein</fullName>
    </recommendedName>
</protein>
<evidence type="ECO:0008006" key="3">
    <source>
        <dbReference type="Google" id="ProtNLM"/>
    </source>
</evidence>
<dbReference type="AlphaFoldDB" id="A0ABD5MMM5"/>
<organism evidence="1 2">
    <name type="scientific">Halobaculum roseum</name>
    <dbReference type="NCBI Taxonomy" id="2175149"/>
    <lineage>
        <taxon>Archaea</taxon>
        <taxon>Methanobacteriati</taxon>
        <taxon>Methanobacteriota</taxon>
        <taxon>Stenosarchaea group</taxon>
        <taxon>Halobacteria</taxon>
        <taxon>Halobacteriales</taxon>
        <taxon>Haloferacaceae</taxon>
        <taxon>Halobaculum</taxon>
    </lineage>
</organism>
<dbReference type="GeneID" id="67212998"/>
<dbReference type="RefSeq" id="WP_222923987.1">
    <property type="nucleotide sequence ID" value="NZ_CP082289.1"/>
</dbReference>
<name>A0ABD5MMM5_9EURY</name>